<comment type="catalytic activity">
    <reaction evidence="10 11">
        <text>dTMP + ATP = dTDP + ADP</text>
        <dbReference type="Rhea" id="RHEA:13517"/>
        <dbReference type="ChEBI" id="CHEBI:30616"/>
        <dbReference type="ChEBI" id="CHEBI:58369"/>
        <dbReference type="ChEBI" id="CHEBI:63528"/>
        <dbReference type="ChEBI" id="CHEBI:456216"/>
        <dbReference type="EC" id="2.7.4.9"/>
    </reaction>
</comment>
<keyword evidence="5 11" id="KW-0545">Nucleotide biosynthesis</keyword>
<comment type="caution">
    <text evidence="13">The sequence shown here is derived from an EMBL/GenBank/DDBJ whole genome shotgun (WGS) entry which is preliminary data.</text>
</comment>
<dbReference type="GO" id="GO:0006235">
    <property type="term" value="P:dTTP biosynthetic process"/>
    <property type="evidence" value="ECO:0007669"/>
    <property type="project" value="UniProtKB-UniRule"/>
</dbReference>
<gene>
    <name evidence="11 13" type="primary">tmk</name>
    <name evidence="13" type="ORF">GCM10011369_31200</name>
</gene>
<feature type="domain" description="Thymidylate kinase-like" evidence="12">
    <location>
        <begin position="8"/>
        <end position="197"/>
    </location>
</feature>
<accession>A0A8J2U978</accession>
<dbReference type="GO" id="GO:0006227">
    <property type="term" value="P:dUDP biosynthetic process"/>
    <property type="evidence" value="ECO:0007669"/>
    <property type="project" value="TreeGrafter"/>
</dbReference>
<dbReference type="EC" id="2.7.4.9" evidence="2 11"/>
<dbReference type="GO" id="GO:0004798">
    <property type="term" value="F:dTMP kinase activity"/>
    <property type="evidence" value="ECO:0007669"/>
    <property type="project" value="UniProtKB-UniRule"/>
</dbReference>
<dbReference type="HAMAP" id="MF_00165">
    <property type="entry name" value="Thymidylate_kinase"/>
    <property type="match status" value="1"/>
</dbReference>
<dbReference type="GO" id="GO:0005524">
    <property type="term" value="F:ATP binding"/>
    <property type="evidence" value="ECO:0007669"/>
    <property type="project" value="UniProtKB-UniRule"/>
</dbReference>
<keyword evidence="7 11" id="KW-0418">Kinase</keyword>
<dbReference type="SUPFAM" id="SSF52540">
    <property type="entry name" value="P-loop containing nucleoside triphosphate hydrolases"/>
    <property type="match status" value="1"/>
</dbReference>
<dbReference type="FunFam" id="3.40.50.300:FF:000321">
    <property type="entry name" value="Thymidylate kinase"/>
    <property type="match status" value="1"/>
</dbReference>
<dbReference type="PANTHER" id="PTHR10344:SF4">
    <property type="entry name" value="UMP-CMP KINASE 2, MITOCHONDRIAL"/>
    <property type="match status" value="1"/>
</dbReference>
<evidence type="ECO:0000256" key="2">
    <source>
        <dbReference type="ARBA" id="ARBA00012980"/>
    </source>
</evidence>
<evidence type="ECO:0000313" key="14">
    <source>
        <dbReference type="Proteomes" id="UP000619743"/>
    </source>
</evidence>
<dbReference type="InterPro" id="IPR018095">
    <property type="entry name" value="Thymidylate_kin_CS"/>
</dbReference>
<sequence>MAGRFIVIEGLEGAGKSTAAACVKDFIASLNVQLLHVREPGGTELGEALRELVKRPDLEDAPAPMTELLLMYASRAQLVETKIKPALAADTWVLGDRHDLSSQAYQGGGRQIDQHLLEQMRDMVLGSFRPDLTLYMDIDPVIGLERARGRGELDRIEQESIDFFQRTRARYRQLAATDSAIVTIDASQSIEQVQHDIQQALQHAVGQWQ</sequence>
<keyword evidence="6 11" id="KW-0547">Nucleotide-binding</keyword>
<evidence type="ECO:0000256" key="5">
    <source>
        <dbReference type="ARBA" id="ARBA00022727"/>
    </source>
</evidence>
<dbReference type="OrthoDB" id="9774907at2"/>
<dbReference type="GO" id="GO:0006233">
    <property type="term" value="P:dTDP biosynthetic process"/>
    <property type="evidence" value="ECO:0007669"/>
    <property type="project" value="InterPro"/>
</dbReference>
<evidence type="ECO:0000256" key="9">
    <source>
        <dbReference type="ARBA" id="ARBA00029962"/>
    </source>
</evidence>
<keyword evidence="4 11" id="KW-0808">Transferase</keyword>
<proteinExistence type="inferred from homology"/>
<feature type="binding site" evidence="11">
    <location>
        <begin position="10"/>
        <end position="17"/>
    </location>
    <ligand>
        <name>ATP</name>
        <dbReference type="ChEBI" id="CHEBI:30616"/>
    </ligand>
</feature>
<evidence type="ECO:0000256" key="6">
    <source>
        <dbReference type="ARBA" id="ARBA00022741"/>
    </source>
</evidence>
<dbReference type="InterPro" id="IPR018094">
    <property type="entry name" value="Thymidylate_kinase"/>
</dbReference>
<protein>
    <recommendedName>
        <fullName evidence="3 11">Thymidylate kinase</fullName>
        <ecNumber evidence="2 11">2.7.4.9</ecNumber>
    </recommendedName>
    <alternativeName>
        <fullName evidence="9 11">dTMP kinase</fullName>
    </alternativeName>
</protein>
<evidence type="ECO:0000313" key="13">
    <source>
        <dbReference type="EMBL" id="GGA86917.1"/>
    </source>
</evidence>
<comment type="function">
    <text evidence="11">Phosphorylation of dTMP to form dTDP in both de novo and salvage pathways of dTTP synthesis.</text>
</comment>
<keyword evidence="8 11" id="KW-0067">ATP-binding</keyword>
<evidence type="ECO:0000256" key="10">
    <source>
        <dbReference type="ARBA" id="ARBA00048743"/>
    </source>
</evidence>
<name>A0A8J2U978_9GAMM</name>
<dbReference type="Proteomes" id="UP000619743">
    <property type="component" value="Unassembled WGS sequence"/>
</dbReference>
<organism evidence="13 14">
    <name type="scientific">Neiella marina</name>
    <dbReference type="NCBI Taxonomy" id="508461"/>
    <lineage>
        <taxon>Bacteria</taxon>
        <taxon>Pseudomonadati</taxon>
        <taxon>Pseudomonadota</taxon>
        <taxon>Gammaproteobacteria</taxon>
        <taxon>Alteromonadales</taxon>
        <taxon>Echinimonadaceae</taxon>
        <taxon>Neiella</taxon>
    </lineage>
</organism>
<dbReference type="AlphaFoldDB" id="A0A8J2U978"/>
<dbReference type="NCBIfam" id="TIGR00041">
    <property type="entry name" value="DTMP_kinase"/>
    <property type="match status" value="1"/>
</dbReference>
<evidence type="ECO:0000256" key="3">
    <source>
        <dbReference type="ARBA" id="ARBA00017144"/>
    </source>
</evidence>
<dbReference type="InterPro" id="IPR039430">
    <property type="entry name" value="Thymidylate_kin-like_dom"/>
</dbReference>
<keyword evidence="14" id="KW-1185">Reference proteome</keyword>
<evidence type="ECO:0000256" key="1">
    <source>
        <dbReference type="ARBA" id="ARBA00009776"/>
    </source>
</evidence>
<evidence type="ECO:0000256" key="11">
    <source>
        <dbReference type="HAMAP-Rule" id="MF_00165"/>
    </source>
</evidence>
<evidence type="ECO:0000256" key="4">
    <source>
        <dbReference type="ARBA" id="ARBA00022679"/>
    </source>
</evidence>
<dbReference type="PANTHER" id="PTHR10344">
    <property type="entry name" value="THYMIDYLATE KINASE"/>
    <property type="match status" value="1"/>
</dbReference>
<dbReference type="CDD" id="cd01672">
    <property type="entry name" value="TMPK"/>
    <property type="match status" value="1"/>
</dbReference>
<reference evidence="14" key="1">
    <citation type="journal article" date="2019" name="Int. J. Syst. Evol. Microbiol.">
        <title>The Global Catalogue of Microorganisms (GCM) 10K type strain sequencing project: providing services to taxonomists for standard genome sequencing and annotation.</title>
        <authorList>
            <consortium name="The Broad Institute Genomics Platform"/>
            <consortium name="The Broad Institute Genome Sequencing Center for Infectious Disease"/>
            <person name="Wu L."/>
            <person name="Ma J."/>
        </authorList>
    </citation>
    <scope>NUCLEOTIDE SEQUENCE [LARGE SCALE GENOMIC DNA]</scope>
    <source>
        <strain evidence="14">CGMCC 1.10130</strain>
    </source>
</reference>
<evidence type="ECO:0000259" key="12">
    <source>
        <dbReference type="Pfam" id="PF02223"/>
    </source>
</evidence>
<evidence type="ECO:0000256" key="8">
    <source>
        <dbReference type="ARBA" id="ARBA00022840"/>
    </source>
</evidence>
<dbReference type="RefSeq" id="WP_087507197.1">
    <property type="nucleotide sequence ID" value="NZ_BMDX01000021.1"/>
</dbReference>
<dbReference type="EMBL" id="BMDX01000021">
    <property type="protein sequence ID" value="GGA86917.1"/>
    <property type="molecule type" value="Genomic_DNA"/>
</dbReference>
<evidence type="ECO:0000256" key="7">
    <source>
        <dbReference type="ARBA" id="ARBA00022777"/>
    </source>
</evidence>
<dbReference type="InterPro" id="IPR027417">
    <property type="entry name" value="P-loop_NTPase"/>
</dbReference>
<dbReference type="GO" id="GO:0005829">
    <property type="term" value="C:cytosol"/>
    <property type="evidence" value="ECO:0007669"/>
    <property type="project" value="TreeGrafter"/>
</dbReference>
<dbReference type="PROSITE" id="PS01331">
    <property type="entry name" value="THYMIDYLATE_KINASE"/>
    <property type="match status" value="1"/>
</dbReference>
<dbReference type="Pfam" id="PF02223">
    <property type="entry name" value="Thymidylate_kin"/>
    <property type="match status" value="1"/>
</dbReference>
<comment type="similarity">
    <text evidence="1 11">Belongs to the thymidylate kinase family.</text>
</comment>
<dbReference type="Gene3D" id="3.40.50.300">
    <property type="entry name" value="P-loop containing nucleotide triphosphate hydrolases"/>
    <property type="match status" value="1"/>
</dbReference>